<keyword evidence="3" id="KW-1185">Reference proteome</keyword>
<sequence>MIRDVKLRFIETPLPSDLYHPFVLPGVGFEHAHCEKHQEDEDEAAGDRDGNYGSLEPEIIGCLTSALRRPRSDATSA</sequence>
<dbReference type="EMBL" id="JAIWYP010000010">
    <property type="protein sequence ID" value="KAH3755069.1"/>
    <property type="molecule type" value="Genomic_DNA"/>
</dbReference>
<proteinExistence type="predicted"/>
<reference evidence="2" key="1">
    <citation type="journal article" date="2019" name="bioRxiv">
        <title>The Genome of the Zebra Mussel, Dreissena polymorpha: A Resource for Invasive Species Research.</title>
        <authorList>
            <person name="McCartney M.A."/>
            <person name="Auch B."/>
            <person name="Kono T."/>
            <person name="Mallez S."/>
            <person name="Zhang Y."/>
            <person name="Obille A."/>
            <person name="Becker A."/>
            <person name="Abrahante J.E."/>
            <person name="Garbe J."/>
            <person name="Badalamenti J.P."/>
            <person name="Herman A."/>
            <person name="Mangelson H."/>
            <person name="Liachko I."/>
            <person name="Sullivan S."/>
            <person name="Sone E.D."/>
            <person name="Koren S."/>
            <person name="Silverstein K.A.T."/>
            <person name="Beckman K.B."/>
            <person name="Gohl D.M."/>
        </authorList>
    </citation>
    <scope>NUCLEOTIDE SEQUENCE</scope>
    <source>
        <strain evidence="2">Duluth1</strain>
        <tissue evidence="2">Whole animal</tissue>
    </source>
</reference>
<evidence type="ECO:0000256" key="1">
    <source>
        <dbReference type="SAM" id="MobiDB-lite"/>
    </source>
</evidence>
<comment type="caution">
    <text evidence="2">The sequence shown here is derived from an EMBL/GenBank/DDBJ whole genome shotgun (WGS) entry which is preliminary data.</text>
</comment>
<dbReference type="AlphaFoldDB" id="A0A9D4DT05"/>
<reference evidence="2" key="2">
    <citation type="submission" date="2020-11" db="EMBL/GenBank/DDBJ databases">
        <authorList>
            <person name="McCartney M.A."/>
            <person name="Auch B."/>
            <person name="Kono T."/>
            <person name="Mallez S."/>
            <person name="Becker A."/>
            <person name="Gohl D.M."/>
            <person name="Silverstein K.A.T."/>
            <person name="Koren S."/>
            <person name="Bechman K.B."/>
            <person name="Herman A."/>
            <person name="Abrahante J.E."/>
            <person name="Garbe J."/>
        </authorList>
    </citation>
    <scope>NUCLEOTIDE SEQUENCE</scope>
    <source>
        <strain evidence="2">Duluth1</strain>
        <tissue evidence="2">Whole animal</tissue>
    </source>
</reference>
<protein>
    <submittedName>
        <fullName evidence="2">Uncharacterized protein</fullName>
    </submittedName>
</protein>
<organism evidence="2 3">
    <name type="scientific">Dreissena polymorpha</name>
    <name type="common">Zebra mussel</name>
    <name type="synonym">Mytilus polymorpha</name>
    <dbReference type="NCBI Taxonomy" id="45954"/>
    <lineage>
        <taxon>Eukaryota</taxon>
        <taxon>Metazoa</taxon>
        <taxon>Spiralia</taxon>
        <taxon>Lophotrochozoa</taxon>
        <taxon>Mollusca</taxon>
        <taxon>Bivalvia</taxon>
        <taxon>Autobranchia</taxon>
        <taxon>Heteroconchia</taxon>
        <taxon>Euheterodonta</taxon>
        <taxon>Imparidentia</taxon>
        <taxon>Neoheterodontei</taxon>
        <taxon>Myida</taxon>
        <taxon>Dreissenoidea</taxon>
        <taxon>Dreissenidae</taxon>
        <taxon>Dreissena</taxon>
    </lineage>
</organism>
<gene>
    <name evidence="2" type="ORF">DPMN_189752</name>
</gene>
<dbReference type="Proteomes" id="UP000828390">
    <property type="component" value="Unassembled WGS sequence"/>
</dbReference>
<evidence type="ECO:0000313" key="2">
    <source>
        <dbReference type="EMBL" id="KAH3755069.1"/>
    </source>
</evidence>
<accession>A0A9D4DT05</accession>
<feature type="compositionally biased region" description="Basic and acidic residues" evidence="1">
    <location>
        <begin position="34"/>
        <end position="50"/>
    </location>
</feature>
<feature type="region of interest" description="Disordered" evidence="1">
    <location>
        <begin position="34"/>
        <end position="53"/>
    </location>
</feature>
<evidence type="ECO:0000313" key="3">
    <source>
        <dbReference type="Proteomes" id="UP000828390"/>
    </source>
</evidence>
<name>A0A9D4DT05_DREPO</name>